<comment type="similarity">
    <text evidence="2">Belongs to the Rht family.</text>
</comment>
<dbReference type="InterPro" id="IPR001123">
    <property type="entry name" value="LeuE-type"/>
</dbReference>
<sequence length="210" mass="23070">MDPLHAVYLTVGLFVMTFFNPGANLFIVVQTSLASGRRAGVVTGLGVALGDAFYSGLGLFGMATLITQCEEIFSLIKITGGAYLLWFAWSSMRRQSAPQMSALQQPLCAPWYVFFRRGLITDLSNPQTVLFFISIFSVTLNAETPGWARLTAWAGIVLASVIWRIFLSQAFSLPAVRRAYGRMQSVASRVIGAIISVFALRLIYEGIVQR</sequence>
<dbReference type="GO" id="GO:0005886">
    <property type="term" value="C:plasma membrane"/>
    <property type="evidence" value="ECO:0007669"/>
    <property type="project" value="UniProtKB-SubCell"/>
</dbReference>
<dbReference type="Pfam" id="PF01810">
    <property type="entry name" value="LysE"/>
    <property type="match status" value="1"/>
</dbReference>
<reference evidence="7" key="1">
    <citation type="journal article" date="2018" name="Genome Biol.">
        <title>SKESA: strategic k-mer extension for scrupulous assemblies.</title>
        <authorList>
            <person name="Souvorov A."/>
            <person name="Agarwala R."/>
            <person name="Lipman D.J."/>
        </authorList>
    </citation>
    <scope>NUCLEOTIDE SEQUENCE [LARGE SCALE GENOMIC DNA]</scope>
    <source>
        <strain evidence="7">1839</strain>
    </source>
</reference>
<reference evidence="7" key="2">
    <citation type="submission" date="2020-02" db="EMBL/GenBank/DDBJ databases">
        <authorList>
            <consortium name="NCBI Pathogen Detection Project"/>
        </authorList>
    </citation>
    <scope>NUCLEOTIDE SEQUENCE</scope>
    <source>
        <strain evidence="7">1839</strain>
    </source>
</reference>
<keyword evidence="5" id="KW-1133">Transmembrane helix</keyword>
<dbReference type="InterPro" id="IPR004778">
    <property type="entry name" value="Homoserine/Threonine_efflux"/>
</dbReference>
<keyword evidence="6" id="KW-0472">Membrane</keyword>
<accession>A0A789MDK2</accession>
<dbReference type="PANTHER" id="PTHR30086">
    <property type="entry name" value="ARGININE EXPORTER PROTEIN ARGO"/>
    <property type="match status" value="1"/>
</dbReference>
<protein>
    <submittedName>
        <fullName evidence="7">LysE family transporter</fullName>
    </submittedName>
</protein>
<evidence type="ECO:0000256" key="2">
    <source>
        <dbReference type="ARBA" id="ARBA00007928"/>
    </source>
</evidence>
<evidence type="ECO:0000256" key="4">
    <source>
        <dbReference type="ARBA" id="ARBA00022692"/>
    </source>
</evidence>
<dbReference type="PIRSF" id="PIRSF006324">
    <property type="entry name" value="LeuE"/>
    <property type="match status" value="1"/>
</dbReference>
<comment type="subcellular location">
    <subcellularLocation>
        <location evidence="1">Cell membrane</location>
        <topology evidence="1">Multi-pass membrane protein</topology>
    </subcellularLocation>
</comment>
<name>A0A789MDK2_ECOLX</name>
<gene>
    <name evidence="7" type="ORF">GGB84_000619</name>
</gene>
<organism evidence="7">
    <name type="scientific">Escherichia coli</name>
    <dbReference type="NCBI Taxonomy" id="562"/>
    <lineage>
        <taxon>Bacteria</taxon>
        <taxon>Pseudomonadati</taxon>
        <taxon>Pseudomonadota</taxon>
        <taxon>Gammaproteobacteria</taxon>
        <taxon>Enterobacterales</taxon>
        <taxon>Enterobacteriaceae</taxon>
        <taxon>Escherichia</taxon>
    </lineage>
</organism>
<dbReference type="PANTHER" id="PTHR30086:SF21">
    <property type="entry name" value="TRANSPORT PROTEIN"/>
    <property type="match status" value="1"/>
</dbReference>
<evidence type="ECO:0000256" key="6">
    <source>
        <dbReference type="ARBA" id="ARBA00023136"/>
    </source>
</evidence>
<keyword evidence="4" id="KW-0812">Transmembrane</keyword>
<keyword evidence="3" id="KW-1003">Cell membrane</keyword>
<proteinExistence type="inferred from homology"/>
<dbReference type="GO" id="GO:0015171">
    <property type="term" value="F:amino acid transmembrane transporter activity"/>
    <property type="evidence" value="ECO:0007669"/>
    <property type="project" value="TreeGrafter"/>
</dbReference>
<dbReference type="AlphaFoldDB" id="A0A789MDK2"/>
<dbReference type="NCBIfam" id="TIGR00949">
    <property type="entry name" value="2A76"/>
    <property type="match status" value="1"/>
</dbReference>
<evidence type="ECO:0000313" key="7">
    <source>
        <dbReference type="EMBL" id="HAG5769027.1"/>
    </source>
</evidence>
<evidence type="ECO:0000256" key="3">
    <source>
        <dbReference type="ARBA" id="ARBA00022475"/>
    </source>
</evidence>
<dbReference type="EMBL" id="DAAYTU010000003">
    <property type="protein sequence ID" value="HAG5769027.1"/>
    <property type="molecule type" value="Genomic_DNA"/>
</dbReference>
<evidence type="ECO:0000256" key="1">
    <source>
        <dbReference type="ARBA" id="ARBA00004651"/>
    </source>
</evidence>
<evidence type="ECO:0000256" key="5">
    <source>
        <dbReference type="ARBA" id="ARBA00022989"/>
    </source>
</evidence>
<comment type="caution">
    <text evidence="7">The sequence shown here is derived from an EMBL/GenBank/DDBJ whole genome shotgun (WGS) entry which is preliminary data.</text>
</comment>